<keyword evidence="2" id="KW-1185">Reference proteome</keyword>
<evidence type="ECO:0000313" key="2">
    <source>
        <dbReference type="Proteomes" id="UP000009374"/>
    </source>
</evidence>
<dbReference type="Proteomes" id="UP000009374">
    <property type="component" value="Unassembled WGS sequence"/>
</dbReference>
<dbReference type="AlphaFoldDB" id="C6HUW4"/>
<reference evidence="1 2" key="1">
    <citation type="journal article" date="2009" name="Appl. Environ. Microbiol.">
        <title>Community genomic and proteomic analyses of chemoautotrophic iron-oxidizing "Leptospirillum rubarum" (Group II) and "Leptospirillum ferrodiazotrophum" (Group III) bacteria in acid mine drainage biofilms.</title>
        <authorList>
            <person name="Goltsman D.S."/>
            <person name="Denef V.J."/>
            <person name="Singer S.W."/>
            <person name="VerBerkmoes N.C."/>
            <person name="Lefsrud M."/>
            <person name="Mueller R.S."/>
            <person name="Dick G.J."/>
            <person name="Sun C.L."/>
            <person name="Wheeler K.E."/>
            <person name="Zemla A."/>
            <person name="Baker B.J."/>
            <person name="Hauser L."/>
            <person name="Land M."/>
            <person name="Shah M.B."/>
            <person name="Thelen M.P."/>
            <person name="Hettich R.L."/>
            <person name="Banfield J.F."/>
        </authorList>
    </citation>
    <scope>NUCLEOTIDE SEQUENCE [LARGE SCALE GENOMIC DNA]</scope>
</reference>
<protein>
    <submittedName>
        <fullName evidence="1">Uncharacterized protein</fullName>
    </submittedName>
</protein>
<proteinExistence type="predicted"/>
<dbReference type="EMBL" id="GG693859">
    <property type="protein sequence ID" value="EES53575.1"/>
    <property type="molecule type" value="Genomic_DNA"/>
</dbReference>
<organism evidence="1 2">
    <name type="scientific">Leptospirillum ferrodiazotrophum</name>
    <dbReference type="NCBI Taxonomy" id="412449"/>
    <lineage>
        <taxon>Bacteria</taxon>
        <taxon>Pseudomonadati</taxon>
        <taxon>Nitrospirota</taxon>
        <taxon>Nitrospiria</taxon>
        <taxon>Nitrospirales</taxon>
        <taxon>Nitrospiraceae</taxon>
        <taxon>Leptospirillum</taxon>
    </lineage>
</organism>
<gene>
    <name evidence="1" type="ORF">UBAL3_74420031</name>
</gene>
<evidence type="ECO:0000313" key="1">
    <source>
        <dbReference type="EMBL" id="EES53575.1"/>
    </source>
</evidence>
<accession>C6HUW4</accession>
<name>C6HUW4_9BACT</name>
<sequence length="144" mass="16258">MNERTIVIGGTFFLFLVSTAIVTYEQIQIGNLKGELRHTRMLMKAGVHPSPEPSKSAEKPPVSFDSDTVTAALAVKDFSSLLPPMISQGHHLRLPDRSRVRFLGYHLVVFELEDEKNQTLPALFNIEDPQTPATWQYLYAFVSR</sequence>